<protein>
    <submittedName>
        <fullName evidence="1">Uncharacterized protein</fullName>
    </submittedName>
</protein>
<gene>
    <name evidence="1" type="ORF">TGDOM2_203875</name>
</gene>
<organism evidence="1 2">
    <name type="scientific">Toxoplasma gondii GAB2-2007-GAL-DOM2</name>
    <dbReference type="NCBI Taxonomy" id="1130820"/>
    <lineage>
        <taxon>Eukaryota</taxon>
        <taxon>Sar</taxon>
        <taxon>Alveolata</taxon>
        <taxon>Apicomplexa</taxon>
        <taxon>Conoidasida</taxon>
        <taxon>Coccidia</taxon>
        <taxon>Eucoccidiorida</taxon>
        <taxon>Eimeriorina</taxon>
        <taxon>Sarcocystidae</taxon>
        <taxon>Toxoplasma</taxon>
    </lineage>
</organism>
<evidence type="ECO:0000313" key="2">
    <source>
        <dbReference type="Proteomes" id="UP000028837"/>
    </source>
</evidence>
<proteinExistence type="predicted"/>
<accession>A0A086K0L4</accession>
<dbReference type="EMBL" id="AHZU02000971">
    <property type="protein sequence ID" value="KFG37932.1"/>
    <property type="molecule type" value="Genomic_DNA"/>
</dbReference>
<dbReference type="VEuPathDB" id="ToxoDB:TGDOM2_203875"/>
<name>A0A086K0L4_TOXGO</name>
<evidence type="ECO:0000313" key="1">
    <source>
        <dbReference type="EMBL" id="KFG37932.1"/>
    </source>
</evidence>
<dbReference type="AlphaFoldDB" id="A0A086K0L4"/>
<sequence>MAASAQKLCSLARYTEEQISKRPQRHILILAGRNSSFSLKTPRSHKPLPQPITAIVPVGRRKQNAHIPAFGPSSGPLLADSLRVFFLLSSLRPETSPYDKVLASASLITSRLQSVR</sequence>
<reference evidence="1 2" key="1">
    <citation type="submission" date="2014-02" db="EMBL/GenBank/DDBJ databases">
        <authorList>
            <person name="Sibley D."/>
            <person name="Venepally P."/>
            <person name="Karamycheva S."/>
            <person name="Hadjithomas M."/>
            <person name="Khan A."/>
            <person name="Brunk B."/>
            <person name="Roos D."/>
            <person name="Caler E."/>
            <person name="Lorenzi H."/>
        </authorList>
    </citation>
    <scope>NUCLEOTIDE SEQUENCE [LARGE SCALE GENOMIC DNA]</scope>
    <source>
        <strain evidence="1 2">GAB2-2007-GAL-DOM2</strain>
    </source>
</reference>
<comment type="caution">
    <text evidence="1">The sequence shown here is derived from an EMBL/GenBank/DDBJ whole genome shotgun (WGS) entry which is preliminary data.</text>
</comment>
<dbReference type="Proteomes" id="UP000028837">
    <property type="component" value="Unassembled WGS sequence"/>
</dbReference>